<evidence type="ECO:0000313" key="3">
    <source>
        <dbReference type="Proteomes" id="UP000270471"/>
    </source>
</evidence>
<dbReference type="OrthoDB" id="3296785at2"/>
<proteinExistence type="predicted"/>
<sequence length="167" mass="17203">MSAVRRAARCALPRLVLTGAVVWAATACGGAAGAGSAGTTAAEPGGTGWEEPAAYTYTLTSSQGERALIGTFRVTVRDGEVVAAVGLDASGRRVVRQSPAAVPTLGDLLAELDRARRADAATAEADYAADGHPTRIALDREENAVDDEALYVVSAFRPARPQPQPQT</sequence>
<feature type="signal peptide" evidence="1">
    <location>
        <begin position="1"/>
        <end position="24"/>
    </location>
</feature>
<comment type="caution">
    <text evidence="2">The sequence shown here is derived from an EMBL/GenBank/DDBJ whole genome shotgun (WGS) entry which is preliminary data.</text>
</comment>
<evidence type="ECO:0008006" key="4">
    <source>
        <dbReference type="Google" id="ProtNLM"/>
    </source>
</evidence>
<name>A0A3M0ISZ7_9ACTN</name>
<dbReference type="AlphaFoldDB" id="A0A3M0ISZ7"/>
<protein>
    <recommendedName>
        <fullName evidence="4">Lipoprotein</fullName>
    </recommendedName>
</protein>
<organism evidence="2 3">
    <name type="scientific">Streptomyces shenzhenensis</name>
    <dbReference type="NCBI Taxonomy" id="943815"/>
    <lineage>
        <taxon>Bacteria</taxon>
        <taxon>Bacillati</taxon>
        <taxon>Actinomycetota</taxon>
        <taxon>Actinomycetes</taxon>
        <taxon>Kitasatosporales</taxon>
        <taxon>Streptomycetaceae</taxon>
        <taxon>Streptomyces</taxon>
    </lineage>
</organism>
<evidence type="ECO:0000313" key="2">
    <source>
        <dbReference type="EMBL" id="RMB85256.1"/>
    </source>
</evidence>
<keyword evidence="3" id="KW-1185">Reference proteome</keyword>
<gene>
    <name evidence="2" type="ORF">CTZ28_13975</name>
</gene>
<dbReference type="EMBL" id="PENI01000007">
    <property type="protein sequence ID" value="RMB85256.1"/>
    <property type="molecule type" value="Genomic_DNA"/>
</dbReference>
<dbReference type="PROSITE" id="PS51257">
    <property type="entry name" value="PROKAR_LIPOPROTEIN"/>
    <property type="match status" value="1"/>
</dbReference>
<reference evidence="2 3" key="1">
    <citation type="submission" date="2017-11" db="EMBL/GenBank/DDBJ databases">
        <title>Draft genome of actinobacteria isolated from guarana (Paullinia cupana (Mart.) Ducke.</title>
        <authorList>
            <person name="Siqueira K.A."/>
            <person name="Liotti R.G."/>
            <person name="Mendes T.A.O."/>
            <person name="Soares M.A."/>
        </authorList>
    </citation>
    <scope>NUCLEOTIDE SEQUENCE [LARGE SCALE GENOMIC DNA]</scope>
    <source>
        <strain evidence="2 3">193</strain>
    </source>
</reference>
<accession>A0A3M0ISZ7</accession>
<dbReference type="Pfam" id="PF19671">
    <property type="entry name" value="DUF6174"/>
    <property type="match status" value="1"/>
</dbReference>
<dbReference type="Proteomes" id="UP000270471">
    <property type="component" value="Unassembled WGS sequence"/>
</dbReference>
<feature type="chain" id="PRO_5018048204" description="Lipoprotein" evidence="1">
    <location>
        <begin position="25"/>
        <end position="167"/>
    </location>
</feature>
<keyword evidence="1" id="KW-0732">Signal</keyword>
<evidence type="ECO:0000256" key="1">
    <source>
        <dbReference type="SAM" id="SignalP"/>
    </source>
</evidence>
<dbReference type="InterPro" id="IPR046172">
    <property type="entry name" value="DUF6174"/>
</dbReference>
<dbReference type="RefSeq" id="WP_121889696.1">
    <property type="nucleotide sequence ID" value="NZ_PENI01000007.1"/>
</dbReference>